<dbReference type="Pfam" id="PF17921">
    <property type="entry name" value="Integrase_H2C2"/>
    <property type="match status" value="2"/>
</dbReference>
<dbReference type="Pfam" id="PF24626">
    <property type="entry name" value="SH3_Tf2-1"/>
    <property type="match status" value="1"/>
</dbReference>
<dbReference type="InterPro" id="IPR016197">
    <property type="entry name" value="Chromo-like_dom_sf"/>
</dbReference>
<keyword evidence="6" id="KW-0479">Metal-binding</keyword>
<evidence type="ECO:0000256" key="2">
    <source>
        <dbReference type="ARBA" id="ARBA00022670"/>
    </source>
</evidence>
<dbReference type="Gene3D" id="3.30.70.270">
    <property type="match status" value="3"/>
</dbReference>
<evidence type="ECO:0000259" key="18">
    <source>
        <dbReference type="PROSITE" id="PS50158"/>
    </source>
</evidence>
<comment type="caution">
    <text evidence="20">The sequence shown here is derived from an EMBL/GenBank/DDBJ whole genome shotgun (WGS) entry which is preliminary data.</text>
</comment>
<dbReference type="InterPro" id="IPR001878">
    <property type="entry name" value="Znf_CCHC"/>
</dbReference>
<dbReference type="EMBL" id="QGNW01002683">
    <property type="protein sequence ID" value="RVW12743.1"/>
    <property type="molecule type" value="Genomic_DNA"/>
</dbReference>
<keyword evidence="8" id="KW-0255">Endonuclease</keyword>
<evidence type="ECO:0000256" key="17">
    <source>
        <dbReference type="SAM" id="MobiDB-lite"/>
    </source>
</evidence>
<dbReference type="GO" id="GO:0003677">
    <property type="term" value="F:DNA binding"/>
    <property type="evidence" value="ECO:0007669"/>
    <property type="project" value="UniProtKB-KW"/>
</dbReference>
<keyword evidence="7" id="KW-0064">Aspartyl protease</keyword>
<reference evidence="20 21" key="1">
    <citation type="journal article" date="2018" name="PLoS Genet.">
        <title>Population sequencing reveals clonal diversity and ancestral inbreeding in the grapevine cultivar Chardonnay.</title>
        <authorList>
            <person name="Roach M.J."/>
            <person name="Johnson D.L."/>
            <person name="Bohlmann J."/>
            <person name="van Vuuren H.J."/>
            <person name="Jones S.J."/>
            <person name="Pretorius I.S."/>
            <person name="Schmidt S.A."/>
            <person name="Borneman A.R."/>
        </authorList>
    </citation>
    <scope>NUCLEOTIDE SEQUENCE [LARGE SCALE GENOMIC DNA]</scope>
    <source>
        <strain evidence="21">cv. Chardonnay</strain>
        <tissue evidence="20">Leaf</tissue>
    </source>
</reference>
<dbReference type="Proteomes" id="UP000288805">
    <property type="component" value="Unassembled WGS sequence"/>
</dbReference>
<dbReference type="InterPro" id="IPR021109">
    <property type="entry name" value="Peptidase_aspartic_dom_sf"/>
</dbReference>
<evidence type="ECO:0000256" key="14">
    <source>
        <dbReference type="ARBA" id="ARBA00023125"/>
    </source>
</evidence>
<dbReference type="InterPro" id="IPR012337">
    <property type="entry name" value="RNaseH-like_sf"/>
</dbReference>
<dbReference type="GO" id="GO:0004190">
    <property type="term" value="F:aspartic-type endopeptidase activity"/>
    <property type="evidence" value="ECO:0007669"/>
    <property type="project" value="UniProtKB-KW"/>
</dbReference>
<dbReference type="PANTHER" id="PTHR37984:SF5">
    <property type="entry name" value="PROTEIN NYNRIN-LIKE"/>
    <property type="match status" value="1"/>
</dbReference>
<keyword evidence="15" id="KW-0233">DNA recombination</keyword>
<evidence type="ECO:0000256" key="10">
    <source>
        <dbReference type="ARBA" id="ARBA00022842"/>
    </source>
</evidence>
<dbReference type="PROSITE" id="PS50158">
    <property type="entry name" value="ZF_CCHC"/>
    <property type="match status" value="1"/>
</dbReference>
<evidence type="ECO:0000313" key="20">
    <source>
        <dbReference type="EMBL" id="RVW12743.1"/>
    </source>
</evidence>
<keyword evidence="2" id="KW-0645">Protease</keyword>
<feature type="region of interest" description="Disordered" evidence="17">
    <location>
        <begin position="517"/>
        <end position="543"/>
    </location>
</feature>
<evidence type="ECO:0000256" key="13">
    <source>
        <dbReference type="ARBA" id="ARBA00022932"/>
    </source>
</evidence>
<dbReference type="SUPFAM" id="SSF54160">
    <property type="entry name" value="Chromo domain-like"/>
    <property type="match status" value="1"/>
</dbReference>
<feature type="domain" description="Integrase catalytic" evidence="19">
    <location>
        <begin position="193"/>
        <end position="302"/>
    </location>
</feature>
<dbReference type="CDD" id="cd01647">
    <property type="entry name" value="RT_LTR"/>
    <property type="match status" value="1"/>
</dbReference>
<dbReference type="InterPro" id="IPR050951">
    <property type="entry name" value="Retrovirus_Pol_polyprotein"/>
</dbReference>
<dbReference type="GO" id="GO:0006508">
    <property type="term" value="P:proteolysis"/>
    <property type="evidence" value="ECO:0007669"/>
    <property type="project" value="UniProtKB-KW"/>
</dbReference>
<dbReference type="CDD" id="cd00303">
    <property type="entry name" value="retropepsin_like"/>
    <property type="match status" value="1"/>
</dbReference>
<keyword evidence="4" id="KW-0548">Nucleotidyltransferase</keyword>
<dbReference type="Gene3D" id="3.10.20.370">
    <property type="match status" value="1"/>
</dbReference>
<feature type="region of interest" description="Disordered" evidence="17">
    <location>
        <begin position="727"/>
        <end position="770"/>
    </location>
</feature>
<organism evidence="20 21">
    <name type="scientific">Vitis vinifera</name>
    <name type="common">Grape</name>
    <dbReference type="NCBI Taxonomy" id="29760"/>
    <lineage>
        <taxon>Eukaryota</taxon>
        <taxon>Viridiplantae</taxon>
        <taxon>Streptophyta</taxon>
        <taxon>Embryophyta</taxon>
        <taxon>Tracheophyta</taxon>
        <taxon>Spermatophyta</taxon>
        <taxon>Magnoliopsida</taxon>
        <taxon>eudicotyledons</taxon>
        <taxon>Gunneridae</taxon>
        <taxon>Pentapetalae</taxon>
        <taxon>rosids</taxon>
        <taxon>Vitales</taxon>
        <taxon>Vitaceae</taxon>
        <taxon>Viteae</taxon>
        <taxon>Vitis</taxon>
    </lineage>
</organism>
<evidence type="ECO:0000313" key="21">
    <source>
        <dbReference type="Proteomes" id="UP000288805"/>
    </source>
</evidence>
<dbReference type="SUPFAM" id="SSF53098">
    <property type="entry name" value="Ribonuclease H-like"/>
    <property type="match status" value="2"/>
</dbReference>
<evidence type="ECO:0000256" key="12">
    <source>
        <dbReference type="ARBA" id="ARBA00022918"/>
    </source>
</evidence>
<dbReference type="InterPro" id="IPR036397">
    <property type="entry name" value="RNaseH_sf"/>
</dbReference>
<evidence type="ECO:0000256" key="8">
    <source>
        <dbReference type="ARBA" id="ARBA00022759"/>
    </source>
</evidence>
<evidence type="ECO:0000256" key="15">
    <source>
        <dbReference type="ARBA" id="ARBA00023172"/>
    </source>
</evidence>
<evidence type="ECO:0000256" key="9">
    <source>
        <dbReference type="ARBA" id="ARBA00022801"/>
    </source>
</evidence>
<dbReference type="EC" id="2.7.7.49" evidence="1"/>
<dbReference type="Gene3D" id="4.10.60.10">
    <property type="entry name" value="Zinc finger, CCHC-type"/>
    <property type="match status" value="1"/>
</dbReference>
<gene>
    <name evidence="20" type="primary">Tf2-8_30</name>
    <name evidence="20" type="ORF">CK203_111107</name>
</gene>
<protein>
    <recommendedName>
        <fullName evidence="1">RNA-directed DNA polymerase</fullName>
        <ecNumber evidence="1">2.7.7.49</ecNumber>
    </recommendedName>
</protein>
<dbReference type="PANTHER" id="PTHR37984">
    <property type="entry name" value="PROTEIN CBG26694"/>
    <property type="match status" value="1"/>
</dbReference>
<accession>A0A438BP45</accession>
<keyword evidence="5" id="KW-0540">Nuclease</keyword>
<dbReference type="PROSITE" id="PS50994">
    <property type="entry name" value="INTEGRASE"/>
    <property type="match status" value="2"/>
</dbReference>
<dbReference type="InterPro" id="IPR043128">
    <property type="entry name" value="Rev_trsase/Diguanyl_cyclase"/>
</dbReference>
<evidence type="ECO:0000256" key="3">
    <source>
        <dbReference type="ARBA" id="ARBA00022679"/>
    </source>
</evidence>
<proteinExistence type="predicted"/>
<dbReference type="GO" id="GO:0015074">
    <property type="term" value="P:DNA integration"/>
    <property type="evidence" value="ECO:0007669"/>
    <property type="project" value="UniProtKB-KW"/>
</dbReference>
<keyword evidence="14" id="KW-0238">DNA-binding</keyword>
<feature type="compositionally biased region" description="Polar residues" evidence="17">
    <location>
        <begin position="525"/>
        <end position="535"/>
    </location>
</feature>
<dbReference type="InterPro" id="IPR001584">
    <property type="entry name" value="Integrase_cat-core"/>
</dbReference>
<evidence type="ECO:0000259" key="19">
    <source>
        <dbReference type="PROSITE" id="PS50994"/>
    </source>
</evidence>
<feature type="compositionally biased region" description="Polar residues" evidence="17">
    <location>
        <begin position="745"/>
        <end position="766"/>
    </location>
</feature>
<dbReference type="InterPro" id="IPR041373">
    <property type="entry name" value="RT_RNaseH"/>
</dbReference>
<dbReference type="InterPro" id="IPR000477">
    <property type="entry name" value="RT_dom"/>
</dbReference>
<feature type="domain" description="Integrase catalytic" evidence="19">
    <location>
        <begin position="1423"/>
        <end position="1545"/>
    </location>
</feature>
<evidence type="ECO:0000256" key="6">
    <source>
        <dbReference type="ARBA" id="ARBA00022723"/>
    </source>
</evidence>
<evidence type="ECO:0000256" key="16">
    <source>
        <dbReference type="PROSITE-ProRule" id="PRU00047"/>
    </source>
</evidence>
<dbReference type="Pfam" id="PF08284">
    <property type="entry name" value="RVP_2"/>
    <property type="match status" value="1"/>
</dbReference>
<evidence type="ECO:0000256" key="7">
    <source>
        <dbReference type="ARBA" id="ARBA00022750"/>
    </source>
</evidence>
<sequence>MRQRRWIELLKDYDCIIQYHPGKANAMADALSRKSVGSLAAIRGCQRQLLKDLRSLQVHMRVLDSGALVANFRGSKPDFILSDDGILRFMTRLCVPNDGDLRRELLEEAHCSRLAIHPGGTKMYKDLRQSYWWSGMKRDIAQFVAQCLVCQQVKAEHQRPTGSLQPLAIPEWKWEHITMDFVIGLPRTLGDRLASLYVKEIVRMHVVPVSIGSDRDPRFTSRFWHSLQKALGTKLSFSTAFHPQTDGQLERVIQVLEDLLRACILDLQGNWDDHLPLVEFAYNNSFQASIGMAPFEALYGRKCRSPICWNDVGERKLLGPKLVQLTVEKVALIKERLKAAQSRHKSYADNRRRNLEFEVGDHVFLKVSPMKSVMRFGRKAKLSLRFVGPFEILERVGTLAYKVALPPSLSKVHNVFHVSTLRKYVFDPSHVVELEPIQISEDLTYEEVPVQIVDVMDKVLRHAVVKLVKVQWSNHSVHEATWELEEEMRGKHPQLFQDSDFRKRRLESDFRVEEQISIGHHATKKSTSSQNSQANDDVPPVEGLPPVSAEGIYRYLGTLAGLVERQARAVGTNVQGQSSSSRGSSFDDFKKLGPPYFSGATDPTEAEAWILKMEKFFGVIDCSEEQKASYTAFMLDKEADHCVRRQKAGKFIRLEQGDMIVAQYEAKFTELSRFSPQLIAIEEEKALKFQDGLKPDLKNKISILKLGVYSEVVDRALIAEKDNEELHQYREQQRKRNRSDGVHGNQAQRRSTSGRNQNKGKATQNLDGACPTCGKKHGGRPCYRETGACFGCGKQGHLIKNCPENRKFITGKPKKENKENKQKPKAQGRVMDFDLIVATPVGDFVVASRMLRNCIVMIGYREMPVDLVLLDLQDFDVILGMDWLASYHASVDCFEKRMTFSIPDQPKFSFEGKHVDRPLRMLEDIPIVREYPDVFPEDLPGLPPEREVEFTIDLVPGTGPMSKAPYRMAPVELKELKVQLQELLDKGFIRPSVSPWGAPVLFVKKKDGSMRLCIDYRELNKVTVRNKYPLPWIDDLFDQLQGVCVFSKIDLRSSYHQLRVRSEDVPKTAFRTRYGHYEFLSREEHERHLSIVLQTLKDKQLYAKLKKCEFWLDKVSFLGHVVTKDGISVDPGKVDAVSNWRRPNTVTEIRSFLGLPGYYKRFIEGFSKIALPLTRLTQKRVKFEWSNDCERSFQELKNRLVTAPILTIPSGSRGFVVYSDASHQGLGCVLMQHGKVVAYASRQLKPYELNYPTHDLELAAVVFALKIWRHFLFGETCEIFTDHKSLKYLFSQKELNMRQMRWIELLKDYDCIIQYHPGKANAVADALSRKSVGSLAAIRDDEILRFGTRLCVPKDEDLRRELLEEAHCSKFAIHPGGTKMYKDLRQNYWWSGMKRDITQFVAQCLVCQQVKAEHQRPAGSLQPLAIPEWKWENITMDFVIGLPRTLGGNNAVWVIVDRLTKSAHFLPMKVNFSLDRLASFYVKEIVRMHGVPVSIVSDRNPRFTSRFWHSLQKALGTKLSFSTVFHPQTDSQSEKVIQVLEDLLRACILDLQENVDLLSVGMMLEKGKLLGPELVQLTVEKVALIKERLKAAQSRHKSYADNRRRDLEFEVGDHVFLKVSPMKSVMRFGRKGKLSPRFCGKYIYDPSHVMELEPIQISEDLTYEEVPVQIVDVMDKVLRHAVVKLVKVQWSNHSIREATWELEEEMRERHPQLFQDSGMSSLED</sequence>
<feature type="domain" description="CCHC-type" evidence="18">
    <location>
        <begin position="789"/>
        <end position="804"/>
    </location>
</feature>
<dbReference type="FunFam" id="3.30.420.10:FF:000032">
    <property type="entry name" value="Retrovirus-related Pol polyprotein from transposon 297-like Protein"/>
    <property type="match status" value="1"/>
</dbReference>
<dbReference type="Pfam" id="PF17917">
    <property type="entry name" value="RT_RNaseH"/>
    <property type="match status" value="1"/>
</dbReference>
<dbReference type="Gene3D" id="3.30.420.10">
    <property type="entry name" value="Ribonuclease H-like superfamily/Ribonuclease H"/>
    <property type="match status" value="2"/>
</dbReference>
<dbReference type="Gene3D" id="3.10.10.10">
    <property type="entry name" value="HIV Type 1 Reverse Transcriptase, subunit A, domain 1"/>
    <property type="match status" value="1"/>
</dbReference>
<dbReference type="InterPro" id="IPR056924">
    <property type="entry name" value="SH3_Tf2-1"/>
</dbReference>
<dbReference type="GO" id="GO:0003964">
    <property type="term" value="F:RNA-directed DNA polymerase activity"/>
    <property type="evidence" value="ECO:0007669"/>
    <property type="project" value="UniProtKB-KW"/>
</dbReference>
<dbReference type="InterPro" id="IPR041588">
    <property type="entry name" value="Integrase_H2C2"/>
</dbReference>
<keyword evidence="9" id="KW-0378">Hydrolase</keyword>
<keyword evidence="16" id="KW-0862">Zinc</keyword>
<dbReference type="Gene3D" id="2.40.70.10">
    <property type="entry name" value="Acid Proteases"/>
    <property type="match status" value="1"/>
</dbReference>
<name>A0A438BP45_VITVI</name>
<dbReference type="CDD" id="cd09274">
    <property type="entry name" value="RNase_HI_RT_Ty3"/>
    <property type="match status" value="1"/>
</dbReference>
<dbReference type="GO" id="GO:0006310">
    <property type="term" value="P:DNA recombination"/>
    <property type="evidence" value="ECO:0007669"/>
    <property type="project" value="UniProtKB-KW"/>
</dbReference>
<dbReference type="GO" id="GO:0003887">
    <property type="term" value="F:DNA-directed DNA polymerase activity"/>
    <property type="evidence" value="ECO:0007669"/>
    <property type="project" value="UniProtKB-KW"/>
</dbReference>
<keyword evidence="13" id="KW-0239">DNA-directed DNA polymerase</keyword>
<keyword evidence="16" id="KW-0863">Zinc-finger</keyword>
<dbReference type="GO" id="GO:0008270">
    <property type="term" value="F:zinc ion binding"/>
    <property type="evidence" value="ECO:0007669"/>
    <property type="project" value="UniProtKB-KW"/>
</dbReference>
<dbReference type="GO" id="GO:0004519">
    <property type="term" value="F:endonuclease activity"/>
    <property type="evidence" value="ECO:0007669"/>
    <property type="project" value="UniProtKB-KW"/>
</dbReference>
<keyword evidence="10" id="KW-0460">Magnesium</keyword>
<evidence type="ECO:0000256" key="4">
    <source>
        <dbReference type="ARBA" id="ARBA00022695"/>
    </source>
</evidence>
<dbReference type="SUPFAM" id="SSF56672">
    <property type="entry name" value="DNA/RNA polymerases"/>
    <property type="match status" value="1"/>
</dbReference>
<keyword evidence="11" id="KW-0229">DNA integration</keyword>
<dbReference type="Gene3D" id="1.10.340.70">
    <property type="match status" value="2"/>
</dbReference>
<dbReference type="InterPro" id="IPR043502">
    <property type="entry name" value="DNA/RNA_pol_sf"/>
</dbReference>
<evidence type="ECO:0000256" key="11">
    <source>
        <dbReference type="ARBA" id="ARBA00022908"/>
    </source>
</evidence>
<keyword evidence="3" id="KW-0808">Transferase</keyword>
<evidence type="ECO:0000256" key="5">
    <source>
        <dbReference type="ARBA" id="ARBA00022722"/>
    </source>
</evidence>
<feature type="compositionally biased region" description="Basic and acidic residues" evidence="17">
    <location>
        <begin position="727"/>
        <end position="741"/>
    </location>
</feature>
<keyword evidence="12" id="KW-0695">RNA-directed DNA polymerase</keyword>
<evidence type="ECO:0000256" key="1">
    <source>
        <dbReference type="ARBA" id="ARBA00012493"/>
    </source>
</evidence>
<dbReference type="Pfam" id="PF00078">
    <property type="entry name" value="RVT_1"/>
    <property type="match status" value="1"/>
</dbReference>
<dbReference type="FunFam" id="3.30.70.270:FF:000020">
    <property type="entry name" value="Transposon Tf2-6 polyprotein-like Protein"/>
    <property type="match status" value="1"/>
</dbReference>
<dbReference type="SMART" id="SM00343">
    <property type="entry name" value="ZnF_C2HC"/>
    <property type="match status" value="1"/>
</dbReference>